<evidence type="ECO:0000256" key="7">
    <source>
        <dbReference type="ARBA" id="ARBA00023030"/>
    </source>
</evidence>
<dbReference type="GeneID" id="778979"/>
<dbReference type="PROSITE" id="PS00250">
    <property type="entry name" value="TGF_BETA_1"/>
    <property type="match status" value="1"/>
</dbReference>
<evidence type="ECO:0000259" key="13">
    <source>
        <dbReference type="PROSITE" id="PS51362"/>
    </source>
</evidence>
<feature type="region of interest" description="Disordered" evidence="11">
    <location>
        <begin position="192"/>
        <end position="214"/>
    </location>
</feature>
<evidence type="ECO:0000256" key="9">
    <source>
        <dbReference type="ARBA" id="ARBA00023180"/>
    </source>
</evidence>
<dbReference type="GO" id="GO:0008083">
    <property type="term" value="F:growth factor activity"/>
    <property type="evidence" value="ECO:0007669"/>
    <property type="project" value="UniProtKB-KW"/>
</dbReference>
<dbReference type="FunFam" id="2.10.90.10:FF:000026">
    <property type="entry name" value="Nodal homolog 3-A"/>
    <property type="match status" value="1"/>
</dbReference>
<keyword evidence="4" id="KW-0964">Secreted</keyword>
<keyword evidence="3" id="KW-0217">Developmental protein</keyword>
<dbReference type="PANTHER" id="PTHR11848:SF302">
    <property type="entry name" value="TGF-BETA FAMILY PROFILE DOMAIN-CONTAINING PROTEIN"/>
    <property type="match status" value="1"/>
</dbReference>
<keyword evidence="6 12" id="KW-0732">Signal</keyword>
<evidence type="ECO:0000256" key="6">
    <source>
        <dbReference type="ARBA" id="ARBA00022729"/>
    </source>
</evidence>
<evidence type="ECO:0000256" key="8">
    <source>
        <dbReference type="ARBA" id="ARBA00023157"/>
    </source>
</evidence>
<dbReference type="InterPro" id="IPR001839">
    <property type="entry name" value="TGF-b_C"/>
</dbReference>
<keyword evidence="5" id="KW-0165">Cleavage on pair of basic residues</keyword>
<feature type="domain" description="TGF-beta family profile" evidence="13">
    <location>
        <begin position="293"/>
        <end position="415"/>
    </location>
</feature>
<keyword evidence="9" id="KW-0325">Glycoprotein</keyword>
<dbReference type="Pfam" id="PF00019">
    <property type="entry name" value="TGF_beta"/>
    <property type="match status" value="1"/>
</dbReference>
<evidence type="ECO:0000256" key="10">
    <source>
        <dbReference type="RuleBase" id="RU000354"/>
    </source>
</evidence>
<dbReference type="HOGENOM" id="CLU_672592_0_0_1"/>
<keyword evidence="7 10" id="KW-0339">Growth factor</keyword>
<evidence type="ECO:0000256" key="4">
    <source>
        <dbReference type="ARBA" id="ARBA00022525"/>
    </source>
</evidence>
<evidence type="ECO:0000313" key="15">
    <source>
        <dbReference type="Proteomes" id="UP000008144"/>
    </source>
</evidence>
<keyword evidence="15" id="KW-1185">Reference proteome</keyword>
<feature type="compositionally biased region" description="Basic residues" evidence="11">
    <location>
        <begin position="198"/>
        <end position="214"/>
    </location>
</feature>
<dbReference type="GO" id="GO:0005615">
    <property type="term" value="C:extracellular space"/>
    <property type="evidence" value="ECO:0000318"/>
    <property type="project" value="GO_Central"/>
</dbReference>
<keyword evidence="8" id="KW-1015">Disulfide bond</keyword>
<reference evidence="15" key="1">
    <citation type="journal article" date="2002" name="Science">
        <title>The draft genome of Ciona intestinalis: insights into chordate and vertebrate origins.</title>
        <authorList>
            <person name="Dehal P."/>
            <person name="Satou Y."/>
            <person name="Campbell R.K."/>
            <person name="Chapman J."/>
            <person name="Degnan B."/>
            <person name="De Tomaso A."/>
            <person name="Davidson B."/>
            <person name="Di Gregorio A."/>
            <person name="Gelpke M."/>
            <person name="Goodstein D.M."/>
            <person name="Harafuji N."/>
            <person name="Hastings K.E."/>
            <person name="Ho I."/>
            <person name="Hotta K."/>
            <person name="Huang W."/>
            <person name="Kawashima T."/>
            <person name="Lemaire P."/>
            <person name="Martinez D."/>
            <person name="Meinertzhagen I.A."/>
            <person name="Necula S."/>
            <person name="Nonaka M."/>
            <person name="Putnam N."/>
            <person name="Rash S."/>
            <person name="Saiga H."/>
            <person name="Satake M."/>
            <person name="Terry A."/>
            <person name="Yamada L."/>
            <person name="Wang H.G."/>
            <person name="Awazu S."/>
            <person name="Azumi K."/>
            <person name="Boore J."/>
            <person name="Branno M."/>
            <person name="Chin-Bow S."/>
            <person name="DeSantis R."/>
            <person name="Doyle S."/>
            <person name="Francino P."/>
            <person name="Keys D.N."/>
            <person name="Haga S."/>
            <person name="Hayashi H."/>
            <person name="Hino K."/>
            <person name="Imai K.S."/>
            <person name="Inaba K."/>
            <person name="Kano S."/>
            <person name="Kobayashi K."/>
            <person name="Kobayashi M."/>
            <person name="Lee B.I."/>
            <person name="Makabe K.W."/>
            <person name="Manohar C."/>
            <person name="Matassi G."/>
            <person name="Medina M."/>
            <person name="Mochizuki Y."/>
            <person name="Mount S."/>
            <person name="Morishita T."/>
            <person name="Miura S."/>
            <person name="Nakayama A."/>
            <person name="Nishizaka S."/>
            <person name="Nomoto H."/>
            <person name="Ohta F."/>
            <person name="Oishi K."/>
            <person name="Rigoutsos I."/>
            <person name="Sano M."/>
            <person name="Sasaki A."/>
            <person name="Sasakura Y."/>
            <person name="Shoguchi E."/>
            <person name="Shin-i T."/>
            <person name="Spagnuolo A."/>
            <person name="Stainier D."/>
            <person name="Suzuki M.M."/>
            <person name="Tassy O."/>
            <person name="Takatori N."/>
            <person name="Tokuoka M."/>
            <person name="Yagi K."/>
            <person name="Yoshizaki F."/>
            <person name="Wada S."/>
            <person name="Zhang C."/>
            <person name="Hyatt P.D."/>
            <person name="Larimer F."/>
            <person name="Detter C."/>
            <person name="Doggett N."/>
            <person name="Glavina T."/>
            <person name="Hawkins T."/>
            <person name="Richardson P."/>
            <person name="Lucas S."/>
            <person name="Kohara Y."/>
            <person name="Levine M."/>
            <person name="Satoh N."/>
            <person name="Rokhsar D.S."/>
        </authorList>
    </citation>
    <scope>NUCLEOTIDE SEQUENCE [LARGE SCALE GENOMIC DNA]</scope>
</reference>
<reference evidence="14" key="3">
    <citation type="submission" date="2025-09" db="UniProtKB">
        <authorList>
            <consortium name="Ensembl"/>
        </authorList>
    </citation>
    <scope>IDENTIFICATION</scope>
</reference>
<dbReference type="InterPro" id="IPR029034">
    <property type="entry name" value="Cystine-knot_cytokine"/>
</dbReference>
<feature type="signal peptide" evidence="12">
    <location>
        <begin position="1"/>
        <end position="21"/>
    </location>
</feature>
<dbReference type="SMART" id="SM00204">
    <property type="entry name" value="TGFB"/>
    <property type="match status" value="1"/>
</dbReference>
<dbReference type="Gene3D" id="2.10.90.10">
    <property type="entry name" value="Cystine-knot cytokines"/>
    <property type="match status" value="1"/>
</dbReference>
<dbReference type="PROSITE" id="PS51362">
    <property type="entry name" value="TGF_BETA_2"/>
    <property type="match status" value="1"/>
</dbReference>
<gene>
    <name evidence="14" type="primary">nodal</name>
</gene>
<comment type="subcellular location">
    <subcellularLocation>
        <location evidence="1">Secreted</location>
    </subcellularLocation>
</comment>
<dbReference type="GO" id="GO:0007178">
    <property type="term" value="P:cell surface receptor protein serine/threonine kinase signaling pathway"/>
    <property type="evidence" value="ECO:0000318"/>
    <property type="project" value="GO_Central"/>
</dbReference>
<evidence type="ECO:0000256" key="5">
    <source>
        <dbReference type="ARBA" id="ARBA00022685"/>
    </source>
</evidence>
<proteinExistence type="inferred from homology"/>
<feature type="chain" id="PRO_5030169805" evidence="12">
    <location>
        <begin position="22"/>
        <end position="415"/>
    </location>
</feature>
<dbReference type="SUPFAM" id="SSF57501">
    <property type="entry name" value="Cystine-knot cytokines"/>
    <property type="match status" value="1"/>
</dbReference>
<evidence type="ECO:0000256" key="12">
    <source>
        <dbReference type="SAM" id="SignalP"/>
    </source>
</evidence>
<protein>
    <submittedName>
        <fullName evidence="14">Transforming growth factor beta superfamily signaling ligand</fullName>
    </submittedName>
</protein>
<evidence type="ECO:0000256" key="2">
    <source>
        <dbReference type="ARBA" id="ARBA00006656"/>
    </source>
</evidence>
<dbReference type="RefSeq" id="XP_026693618.1">
    <property type="nucleotide sequence ID" value="XM_026837817.1"/>
</dbReference>
<dbReference type="Ensembl" id="ENSCINT00000002425.3">
    <property type="protein sequence ID" value="ENSCINP00000002425.3"/>
    <property type="gene ID" value="ENSCING00000001251.3"/>
</dbReference>
<evidence type="ECO:0000256" key="1">
    <source>
        <dbReference type="ARBA" id="ARBA00004613"/>
    </source>
</evidence>
<dbReference type="GeneTree" id="ENSGT00940000160223"/>
<dbReference type="GO" id="GO:0005125">
    <property type="term" value="F:cytokine activity"/>
    <property type="evidence" value="ECO:0000318"/>
    <property type="project" value="GO_Central"/>
</dbReference>
<evidence type="ECO:0000256" key="11">
    <source>
        <dbReference type="SAM" id="MobiDB-lite"/>
    </source>
</evidence>
<name>F7AEN4_CIOIN</name>
<dbReference type="InterPro" id="IPR017948">
    <property type="entry name" value="TGFb_CS"/>
</dbReference>
<accession>F7AEN4</accession>
<dbReference type="InterPro" id="IPR015615">
    <property type="entry name" value="TGF-beta-rel"/>
</dbReference>
<dbReference type="InParanoid" id="F7AEN4"/>
<dbReference type="CDD" id="cd13759">
    <property type="entry name" value="TGF_beta_NODAL"/>
    <property type="match status" value="1"/>
</dbReference>
<reference evidence="14" key="2">
    <citation type="submission" date="2025-08" db="UniProtKB">
        <authorList>
            <consortium name="Ensembl"/>
        </authorList>
    </citation>
    <scope>IDENTIFICATION</scope>
</reference>
<evidence type="ECO:0000313" key="14">
    <source>
        <dbReference type="Ensembl" id="ENSCINP00000002425.3"/>
    </source>
</evidence>
<dbReference type="CTD" id="4838"/>
<dbReference type="OMA" id="ILYYEDG"/>
<dbReference type="AlphaFoldDB" id="F7AEN4"/>
<organism evidence="14 15">
    <name type="scientific">Ciona intestinalis</name>
    <name type="common">Transparent sea squirt</name>
    <name type="synonym">Ascidia intestinalis</name>
    <dbReference type="NCBI Taxonomy" id="7719"/>
    <lineage>
        <taxon>Eukaryota</taxon>
        <taxon>Metazoa</taxon>
        <taxon>Chordata</taxon>
        <taxon>Tunicata</taxon>
        <taxon>Ascidiacea</taxon>
        <taxon>Phlebobranchia</taxon>
        <taxon>Cionidae</taxon>
        <taxon>Ciona</taxon>
    </lineage>
</organism>
<evidence type="ECO:0000256" key="3">
    <source>
        <dbReference type="ARBA" id="ARBA00022473"/>
    </source>
</evidence>
<dbReference type="Proteomes" id="UP000008144">
    <property type="component" value="Unassembled WGS sequence"/>
</dbReference>
<comment type="similarity">
    <text evidence="2 10">Belongs to the TGF-beta family.</text>
</comment>
<dbReference type="PANTHER" id="PTHR11848">
    <property type="entry name" value="TGF-BETA FAMILY"/>
    <property type="match status" value="1"/>
</dbReference>
<sequence>MISMFNIAAFVFTMTSIFVNGESVTSSNPTNAEALLRHMQQRSNAVRSKYMMELYRAKNTGMPTNNALKRSDIVRSFRSIESYKVGSKLVVVFDLSSVPRERIRGSELQVDRSLSDVTMIELWEGINAESRRKIGTMRYIRTNKSFDTTSQIRRWHRGDSPVTPFHASGAILPLTPLLVVYSNNHHYDLIEASESRMNRQRRSSRGRHSNKYRKRRYRVNKNKTRKSTLRHNDVEITSHAQQKSRRISNDFELSTSSADDVTIQSGNEYDVTDEWRKQQSDDVKVVKAKHPVSPQRKHPFIISTPAPTVGATHCRKVSFEIDFEKIGWGSWIVYPKKYNAYRCEGQCRTPMRSDSKPTNHAYMQSIIATKRPDLHIPQPCCVPTKLKPLSILYYEDGEVKQRDHEDMVVDECGCR</sequence>
<dbReference type="STRING" id="7719.ENSCINP00000002425"/>